<sequence length="763" mass="79736">MSLADSDRELVVEELEREPTPAEAALFENLWSEHCAYRSSRPLLSAFDSEGEQVVIGPGDDAAVVALPGSEDGGPAEGSTYITMGIESHNHPSYVDPFDGAATGVGGIVRDTLSMGAYPIALADSLYFGEFVEPRSTARRSDDVDHEHSKYLFEGVVEGISHYGNCIGVPTVAGSVDFHPDYEGNPLVNVACIGLTNEERLVTAEAQEPGNKLVLVGNGTGRDGLGGASFASEDLAEDAETEDRPAVQVGDPYAEKLLIEANEQLIDENLVESARDLGAAGLGGASSELVAKGGLGAHIELERVHQREPNMNALEILLAESQERMCYEVEPENVDRVREITERYDLGCSVIGEVTDGNYTCTFDSETVVDVDAYFLGEGAPMNDLPSEEPTQPETDLPEVDLEEAFEAVLSSPNTASKRWVYRQYDHEVGVRTSVGPGDDAAIIAIREASAERDSATESSDDGPETGQGLAISSGAAPNWTTTAPYEGAKAIALENATNIAAKGATPLAAVDCLNGGNPEKPDVYGGFEGIVDGLADMCETLSAPVVGGNVSLYNDSVTGPIPPTPTLAMVGTKDGYDAPPLAISTDTDSTLVLVGDLTLGNEGGSTTDEARLGGSEYLAQFGGSDAFPTLFDEPAAVIDALADVANDDSTLAVHDVSHGGLAVSLAEMVTDDAGLEVSLPVSDGADDAAVTGALFHEQPGRAVIQTESPAAVAEAFEGIAPVTTLGQPTADGTLEVSAGTHQFSIDVADIRERRATIERALE</sequence>
<evidence type="ECO:0000256" key="3">
    <source>
        <dbReference type="ARBA" id="ARBA00022723"/>
    </source>
</evidence>
<comment type="caution">
    <text evidence="8">Lacks conserved residue(s) required for the propagation of feature annotation.</text>
</comment>
<comment type="pathway">
    <text evidence="8">Purine metabolism; IMP biosynthesis via de novo pathway; 5-amino-1-(5-phospho-D-ribosyl)imidazole from N(2)-formyl-N(1)-(5-phospho-D-ribosyl)glycinamide: step 1/2.</text>
</comment>
<keyword evidence="3 8" id="KW-0479">Metal-binding</keyword>
<dbReference type="RefSeq" id="WP_090504045.1">
    <property type="nucleotide sequence ID" value="NZ_FNWL01000001.1"/>
</dbReference>
<feature type="region of interest" description="Disordered" evidence="9">
    <location>
        <begin position="450"/>
        <end position="479"/>
    </location>
</feature>
<dbReference type="GO" id="GO:0000287">
    <property type="term" value="F:magnesium ion binding"/>
    <property type="evidence" value="ECO:0007669"/>
    <property type="project" value="UniProtKB-UniRule"/>
</dbReference>
<feature type="domain" description="PurM-like N-terminal" evidence="10">
    <location>
        <begin position="438"/>
        <end position="572"/>
    </location>
</feature>
<evidence type="ECO:0000313" key="13">
    <source>
        <dbReference type="EMBL" id="SEH11263.1"/>
    </source>
</evidence>
<gene>
    <name evidence="8" type="primary">purL</name>
    <name evidence="13" type="ORF">SAMN04487967_0271</name>
</gene>
<dbReference type="Pfam" id="PF00586">
    <property type="entry name" value="AIRS"/>
    <property type="match status" value="2"/>
</dbReference>
<evidence type="ECO:0000256" key="8">
    <source>
        <dbReference type="HAMAP-Rule" id="MF_00420"/>
    </source>
</evidence>
<dbReference type="GO" id="GO:0006189">
    <property type="term" value="P:'de novo' IMP biosynthetic process"/>
    <property type="evidence" value="ECO:0007669"/>
    <property type="project" value="UniProtKB-UniRule"/>
</dbReference>
<protein>
    <recommendedName>
        <fullName evidence="8">Phosphoribosylformylglycinamidine synthase subunit PurL</fullName>
        <shortName evidence="8">FGAM synthase</shortName>
        <ecNumber evidence="8">6.3.5.3</ecNumber>
    </recommendedName>
    <alternativeName>
        <fullName evidence="8">Formylglycinamide ribonucleotide amidotransferase subunit II</fullName>
        <shortName evidence="8">FGAR amidotransferase II</shortName>
        <shortName evidence="8">FGAR-AT II</shortName>
    </alternativeName>
    <alternativeName>
        <fullName evidence="8">Glutamine amidotransferase PurL</fullName>
    </alternativeName>
    <alternativeName>
        <fullName evidence="8">Phosphoribosylformylglycinamidine synthase subunit II</fullName>
    </alternativeName>
</protein>
<feature type="binding site" evidence="8">
    <location>
        <position position="276"/>
    </location>
    <ligand>
        <name>Mg(2+)</name>
        <dbReference type="ChEBI" id="CHEBI:18420"/>
        <label>2</label>
    </ligand>
</feature>
<dbReference type="Gene3D" id="3.30.1330.10">
    <property type="entry name" value="PurM-like, N-terminal domain"/>
    <property type="match status" value="2"/>
</dbReference>
<name>A0A1H6FN45_9EURY</name>
<evidence type="ECO:0000256" key="6">
    <source>
        <dbReference type="ARBA" id="ARBA00022840"/>
    </source>
</evidence>
<dbReference type="PANTHER" id="PTHR43555:SF1">
    <property type="entry name" value="PHOSPHORIBOSYLFORMYLGLYCINAMIDINE SYNTHASE SUBUNIT PURL"/>
    <property type="match status" value="1"/>
</dbReference>
<dbReference type="InterPro" id="IPR036921">
    <property type="entry name" value="PurM-like_N_sf"/>
</dbReference>
<dbReference type="CDD" id="cd02204">
    <property type="entry name" value="PurL_repeat2"/>
    <property type="match status" value="1"/>
</dbReference>
<dbReference type="GO" id="GO:0005737">
    <property type="term" value="C:cytoplasm"/>
    <property type="evidence" value="ECO:0007669"/>
    <property type="project" value="UniProtKB-SubCell"/>
</dbReference>
<evidence type="ECO:0000313" key="14">
    <source>
        <dbReference type="Proteomes" id="UP000199112"/>
    </source>
</evidence>
<dbReference type="NCBIfam" id="TIGR01736">
    <property type="entry name" value="FGAM_synth_II"/>
    <property type="match status" value="1"/>
</dbReference>
<keyword evidence="14" id="KW-1185">Reference proteome</keyword>
<feature type="binding site" evidence="8">
    <location>
        <position position="110"/>
    </location>
    <ligand>
        <name>substrate</name>
    </ligand>
</feature>
<dbReference type="InterPro" id="IPR041609">
    <property type="entry name" value="PurL_linker"/>
</dbReference>
<evidence type="ECO:0000259" key="10">
    <source>
        <dbReference type="Pfam" id="PF00586"/>
    </source>
</evidence>
<feature type="binding site" evidence="8">
    <location>
        <begin position="88"/>
        <end position="91"/>
    </location>
    <ligand>
        <name>substrate</name>
    </ligand>
</feature>
<proteinExistence type="inferred from homology"/>
<evidence type="ECO:0000256" key="2">
    <source>
        <dbReference type="ARBA" id="ARBA00022598"/>
    </source>
</evidence>
<feature type="domain" description="PurM-like N-terminal" evidence="10">
    <location>
        <begin position="59"/>
        <end position="195"/>
    </location>
</feature>
<feature type="binding site" evidence="8">
    <location>
        <position position="111"/>
    </location>
    <ligand>
        <name>Mg(2+)</name>
        <dbReference type="ChEBI" id="CHEBI:18420"/>
        <label>2</label>
    </ligand>
</feature>
<comment type="catalytic activity">
    <reaction evidence="8">
        <text>N(2)-formyl-N(1)-(5-phospho-beta-D-ribosyl)glycinamide + L-glutamine + ATP + H2O = 2-formamido-N(1)-(5-O-phospho-beta-D-ribosyl)acetamidine + L-glutamate + ADP + phosphate + H(+)</text>
        <dbReference type="Rhea" id="RHEA:17129"/>
        <dbReference type="ChEBI" id="CHEBI:15377"/>
        <dbReference type="ChEBI" id="CHEBI:15378"/>
        <dbReference type="ChEBI" id="CHEBI:29985"/>
        <dbReference type="ChEBI" id="CHEBI:30616"/>
        <dbReference type="ChEBI" id="CHEBI:43474"/>
        <dbReference type="ChEBI" id="CHEBI:58359"/>
        <dbReference type="ChEBI" id="CHEBI:147286"/>
        <dbReference type="ChEBI" id="CHEBI:147287"/>
        <dbReference type="ChEBI" id="CHEBI:456216"/>
        <dbReference type="EC" id="6.3.5.3"/>
    </reaction>
</comment>
<dbReference type="UniPathway" id="UPA00074">
    <property type="reaction ID" value="UER00128"/>
</dbReference>
<dbReference type="OrthoDB" id="8251at2157"/>
<dbReference type="GO" id="GO:0005524">
    <property type="term" value="F:ATP binding"/>
    <property type="evidence" value="ECO:0007669"/>
    <property type="project" value="UniProtKB-UniRule"/>
</dbReference>
<dbReference type="PIRSF" id="PIRSF001587">
    <property type="entry name" value="FGAM_synthase_II"/>
    <property type="match status" value="1"/>
</dbReference>
<reference evidence="14" key="1">
    <citation type="submission" date="2016-10" db="EMBL/GenBank/DDBJ databases">
        <authorList>
            <person name="Varghese N."/>
            <person name="Submissions S."/>
        </authorList>
    </citation>
    <scope>NUCLEOTIDE SEQUENCE [LARGE SCALE GENOMIC DNA]</scope>
    <source>
        <strain evidence="14">CGMCC 1.8981</strain>
    </source>
</reference>
<evidence type="ECO:0000256" key="4">
    <source>
        <dbReference type="ARBA" id="ARBA00022741"/>
    </source>
</evidence>
<keyword evidence="4 8" id="KW-0547">Nucleotide-binding</keyword>
<keyword evidence="2 8" id="KW-0436">Ligase</keyword>
<dbReference type="CDD" id="cd02203">
    <property type="entry name" value="PurL_repeat1"/>
    <property type="match status" value="1"/>
</dbReference>
<feature type="active site" evidence="8">
    <location>
        <position position="34"/>
    </location>
</feature>
<evidence type="ECO:0000259" key="12">
    <source>
        <dbReference type="Pfam" id="PF18072"/>
    </source>
</evidence>
<feature type="domain" description="PurM-like C-terminal" evidence="11">
    <location>
        <begin position="592"/>
        <end position="737"/>
    </location>
</feature>
<evidence type="ECO:0000256" key="1">
    <source>
        <dbReference type="ARBA" id="ARBA00022490"/>
    </source>
</evidence>
<keyword evidence="7 8" id="KW-0460">Magnesium</keyword>
<dbReference type="PANTHER" id="PTHR43555">
    <property type="entry name" value="PHOSPHORIBOSYLFORMYLGLYCINAMIDINE SYNTHASE SUBUNIT PURL"/>
    <property type="match status" value="1"/>
</dbReference>
<feature type="region of interest" description="Disordered" evidence="9">
    <location>
        <begin position="226"/>
        <end position="245"/>
    </location>
</feature>
<dbReference type="Gene3D" id="3.90.650.10">
    <property type="entry name" value="PurM-like C-terminal domain"/>
    <property type="match status" value="2"/>
</dbReference>
<evidence type="ECO:0000259" key="11">
    <source>
        <dbReference type="Pfam" id="PF02769"/>
    </source>
</evidence>
<comment type="subunit">
    <text evidence="8">Monomer. Part of the FGAM synthase complex composed of 1 PurL, 1 PurQ and 2 PurS subunits.</text>
</comment>
<dbReference type="Pfam" id="PF02769">
    <property type="entry name" value="AIRS_C"/>
    <property type="match status" value="2"/>
</dbReference>
<feature type="binding site" evidence="8">
    <location>
        <position position="550"/>
    </location>
    <ligand>
        <name>Mg(2+)</name>
        <dbReference type="ChEBI" id="CHEBI:18420"/>
        <label>1</label>
    </ligand>
</feature>
<dbReference type="SUPFAM" id="SSF55326">
    <property type="entry name" value="PurM N-terminal domain-like"/>
    <property type="match status" value="2"/>
</dbReference>
<comment type="subcellular location">
    <subcellularLocation>
        <location evidence="8">Cytoplasm</location>
    </subcellularLocation>
</comment>
<accession>A0A1H6FN45</accession>
<dbReference type="Pfam" id="PF18072">
    <property type="entry name" value="FGAR-AT_linker"/>
    <property type="match status" value="1"/>
</dbReference>
<dbReference type="InterPro" id="IPR010918">
    <property type="entry name" value="PurM-like_C_dom"/>
</dbReference>
<feature type="binding site" evidence="8">
    <location>
        <position position="549"/>
    </location>
    <ligand>
        <name>ATP</name>
        <dbReference type="ChEBI" id="CHEBI:30616"/>
    </ligand>
</feature>
<dbReference type="GO" id="GO:0004642">
    <property type="term" value="F:phosphoribosylformylglycinamidine synthase activity"/>
    <property type="evidence" value="ECO:0007669"/>
    <property type="project" value="UniProtKB-UniRule"/>
</dbReference>
<keyword evidence="6 8" id="KW-0067">ATP-binding</keyword>
<evidence type="ECO:0000256" key="7">
    <source>
        <dbReference type="ARBA" id="ARBA00022842"/>
    </source>
</evidence>
<keyword evidence="5 8" id="KW-0658">Purine biosynthesis</keyword>
<feature type="binding site" evidence="8">
    <location>
        <position position="248"/>
    </location>
    <ligand>
        <name>substrate</name>
    </ligand>
</feature>
<feature type="binding site" evidence="8">
    <location>
        <position position="37"/>
    </location>
    <ligand>
        <name>ATP</name>
        <dbReference type="ChEBI" id="CHEBI:30616"/>
    </ligand>
</feature>
<organism evidence="13 14">
    <name type="scientific">Natronorubrum sediminis</name>
    <dbReference type="NCBI Taxonomy" id="640943"/>
    <lineage>
        <taxon>Archaea</taxon>
        <taxon>Methanobacteriati</taxon>
        <taxon>Methanobacteriota</taxon>
        <taxon>Stenosarchaea group</taxon>
        <taxon>Halobacteria</taxon>
        <taxon>Halobacteriales</taxon>
        <taxon>Natrialbaceae</taxon>
        <taxon>Natronorubrum</taxon>
    </lineage>
</organism>
<feature type="active site" description="Proton acceptor" evidence="8">
    <location>
        <position position="89"/>
    </location>
</feature>
<dbReference type="InterPro" id="IPR016188">
    <property type="entry name" value="PurM-like_N"/>
</dbReference>
<dbReference type="InterPro" id="IPR010074">
    <property type="entry name" value="PRibForGlyAmidine_synth_PurL"/>
</dbReference>
<comment type="similarity">
    <text evidence="8">Belongs to the FGAMS family.</text>
</comment>
<dbReference type="EC" id="6.3.5.3" evidence="8"/>
<feature type="binding site" evidence="8">
    <location>
        <position position="512"/>
    </location>
    <ligand>
        <name>ATP</name>
        <dbReference type="ChEBI" id="CHEBI:30616"/>
    </ligand>
</feature>
<keyword evidence="1 8" id="KW-0963">Cytoplasm</keyword>
<dbReference type="InterPro" id="IPR036676">
    <property type="entry name" value="PurM-like_C_sf"/>
</dbReference>
<dbReference type="AlphaFoldDB" id="A0A1H6FN45"/>
<evidence type="ECO:0000256" key="9">
    <source>
        <dbReference type="SAM" id="MobiDB-lite"/>
    </source>
</evidence>
<feature type="binding site" evidence="8">
    <location>
        <begin position="320"/>
        <end position="322"/>
    </location>
    <ligand>
        <name>substrate</name>
    </ligand>
</feature>
<comment type="function">
    <text evidence="8">Part of the phosphoribosylformylglycinamidine synthase complex involved in the purines biosynthetic pathway. Catalyzes the ATP-dependent conversion of formylglycinamide ribonucleotide (FGAR) and glutamine to yield formylglycinamidine ribonucleotide (FGAM) and glutamate. The FGAM synthase complex is composed of three subunits. PurQ produces an ammonia molecule by converting glutamine to glutamate. PurL transfers the ammonia molecule to FGAR to form FGAM in an ATP-dependent manner. PurS interacts with PurQ and PurL and is thought to assist in the transfer of the ammonia molecule from PurQ to PurL.</text>
</comment>
<feature type="binding site" evidence="8">
    <location>
        <position position="87"/>
    </location>
    <ligand>
        <name>Mg(2+)</name>
        <dbReference type="ChEBI" id="CHEBI:18420"/>
        <label>1</label>
    </ligand>
</feature>
<dbReference type="Proteomes" id="UP000199112">
    <property type="component" value="Unassembled WGS sequence"/>
</dbReference>
<feature type="binding site" evidence="8">
    <location>
        <position position="552"/>
    </location>
    <ligand>
        <name>substrate</name>
    </ligand>
</feature>
<dbReference type="EMBL" id="FNWL01000001">
    <property type="protein sequence ID" value="SEH11263.1"/>
    <property type="molecule type" value="Genomic_DNA"/>
</dbReference>
<dbReference type="HAMAP" id="MF_00420">
    <property type="entry name" value="PurL_2"/>
    <property type="match status" value="1"/>
</dbReference>
<dbReference type="SUPFAM" id="SSF56042">
    <property type="entry name" value="PurM C-terminal domain-like"/>
    <property type="match status" value="2"/>
</dbReference>
<feature type="domain" description="PurM-like C-terminal" evidence="11">
    <location>
        <begin position="208"/>
        <end position="358"/>
    </location>
</feature>
<feature type="domain" description="Phosphoribosylformylglycinamidine synthase linker" evidence="12">
    <location>
        <begin position="1"/>
        <end position="37"/>
    </location>
</feature>
<evidence type="ECO:0000256" key="5">
    <source>
        <dbReference type="ARBA" id="ARBA00022755"/>
    </source>
</evidence>
<dbReference type="NCBIfam" id="NF002290">
    <property type="entry name" value="PRK01213.1"/>
    <property type="match status" value="1"/>
</dbReference>